<evidence type="ECO:0000256" key="14">
    <source>
        <dbReference type="ARBA" id="ARBA00049107"/>
    </source>
</evidence>
<comment type="catalytic activity">
    <reaction evidence="13">
        <text>S-benzyl-L-cysteinylglycine + H2O = S-benzyl-L-cysteine + glycine</text>
        <dbReference type="Rhea" id="RHEA:62568"/>
        <dbReference type="ChEBI" id="CHEBI:15377"/>
        <dbReference type="ChEBI" id="CHEBI:57305"/>
        <dbReference type="ChEBI" id="CHEBI:145802"/>
        <dbReference type="ChEBI" id="CHEBI:145803"/>
    </reaction>
    <physiologicalReaction direction="left-to-right" evidence="13">
        <dbReference type="Rhea" id="RHEA:62569"/>
    </physiologicalReaction>
</comment>
<evidence type="ECO:0000256" key="11">
    <source>
        <dbReference type="ARBA" id="ARBA00031564"/>
    </source>
</evidence>
<evidence type="ECO:0000256" key="5">
    <source>
        <dbReference type="ARBA" id="ARBA00022801"/>
    </source>
</evidence>
<dbReference type="OrthoDB" id="412814at2759"/>
<dbReference type="EC" id="3.4.13.23" evidence="7"/>
<sequence>MLSFRGQLRMLCAPTMARMLKHILPRRLNRIGFFRYASCEANKQGGKGIVLGLYEKESGKGPRLTPSGEKFDDRVQGKLSELICETKITGRLGRGKVFNNVDADFRSICIVGLGLEGIAFNELEMLDEGMENVRVAAGIGAHSLQTMKCIEVHVDNMDYPEQAAEGAALSIWRYDENLSKKYRQIVPKLELHGSPDMDAWTRGLFKAEAQNLARRLSDAPANCMTPTIFAQAAVDALCPCGITVEVRTMEWIEQQRLNSFLMIAKGSCEPPVLLEIAYCGTAPEDKPILLVGQGITFNSGGINLRDCDGMDEFRGDLQGAAVILASMRAAAALSLPINITAILPLCENLPSGMSCKPGDVVTLLNAKSMAVRNVSRTGVVVIADPMLYGQLTYKPRLVVDVGSMCSGIKKAVGGGATGIWSNSHYIWKQFQRAGSLTGDRLWRFPLWRFYKNRVADCLSYDLMNDGCGEASSCLAAAVLHELVPCSDWAHLDTFGTGLLSKYGLIPYLAAGRMTGRPTRTLVQFLYQMACPEQAK</sequence>
<dbReference type="Pfam" id="PF02789">
    <property type="entry name" value="Peptidase_M17_N"/>
    <property type="match status" value="1"/>
</dbReference>
<evidence type="ECO:0000256" key="12">
    <source>
        <dbReference type="ARBA" id="ARBA00045966"/>
    </source>
</evidence>
<dbReference type="SUPFAM" id="SSF52949">
    <property type="entry name" value="Macro domain-like"/>
    <property type="match status" value="1"/>
</dbReference>
<dbReference type="SUPFAM" id="SSF53187">
    <property type="entry name" value="Zn-dependent exopeptidases"/>
    <property type="match status" value="1"/>
</dbReference>
<protein>
    <recommendedName>
        <fullName evidence="2">Cytosol aminopeptidase</fullName>
        <ecNumber evidence="7">3.4.13.23</ecNumber>
    </recommendedName>
    <alternativeName>
        <fullName evidence="10">Cysteinylglycine-S-conjugate dipeptidase</fullName>
    </alternativeName>
    <alternativeName>
        <fullName evidence="11">Leucine aminopeptidase 3</fullName>
    </alternativeName>
    <alternativeName>
        <fullName evidence="9">Proline aminopeptidase</fullName>
    </alternativeName>
    <alternativeName>
        <fullName evidence="8">Prolyl aminopeptidase</fullName>
    </alternativeName>
</protein>
<dbReference type="GO" id="GO:0070006">
    <property type="term" value="F:metalloaminopeptidase activity"/>
    <property type="evidence" value="ECO:0007669"/>
    <property type="project" value="InterPro"/>
</dbReference>
<dbReference type="AlphaFoldDB" id="B4KVY5"/>
<evidence type="ECO:0000256" key="10">
    <source>
        <dbReference type="ARBA" id="ARBA00030997"/>
    </source>
</evidence>
<dbReference type="HOGENOM" id="CLU_013734_1_0_1"/>
<dbReference type="InterPro" id="IPR043472">
    <property type="entry name" value="Macro_dom-like"/>
</dbReference>
<evidence type="ECO:0000256" key="7">
    <source>
        <dbReference type="ARBA" id="ARBA00023625"/>
    </source>
</evidence>
<gene>
    <name evidence="17" type="primary">Dmoj\GI11471</name>
    <name evidence="17" type="ORF">Dmoj_GI11471</name>
</gene>
<dbReference type="InParanoid" id="B4KVY5"/>
<dbReference type="Gene3D" id="3.40.630.10">
    <property type="entry name" value="Zn peptidases"/>
    <property type="match status" value="1"/>
</dbReference>
<comment type="function">
    <text evidence="12">Cytosolic metallopeptidase that catalyzes the removal of unsubstituted N-terminal hydrophobic amino acids from various peptides. The presence of Zn(2+) ions is essential for the peptidase activity, and the association with other cofactors can modulate the substrate spectificity of the enzyme. For instance, in the presence of Mn(2+), it displays a specific Cys-Gly hydrolyzing activity of Cys-Gly-S-conjugates. Involved in the metabolism of glutathione and in the degradation of glutathione S-conjugates, which may play a role in the control of the cell redox status.</text>
</comment>
<evidence type="ECO:0000259" key="16">
    <source>
        <dbReference type="Pfam" id="PF02789"/>
    </source>
</evidence>
<dbReference type="GO" id="GO:0016008">
    <property type="term" value="C:major mitochondrial derivative"/>
    <property type="evidence" value="ECO:0007669"/>
    <property type="project" value="EnsemblMetazoa"/>
</dbReference>
<comment type="catalytic activity">
    <reaction evidence="14">
        <text>L-cysteinylglycine + H2O = L-cysteine + glycine</text>
        <dbReference type="Rhea" id="RHEA:28783"/>
        <dbReference type="ChEBI" id="CHEBI:15377"/>
        <dbReference type="ChEBI" id="CHEBI:35235"/>
        <dbReference type="ChEBI" id="CHEBI:57305"/>
        <dbReference type="ChEBI" id="CHEBI:61694"/>
    </reaction>
    <physiologicalReaction direction="left-to-right" evidence="14">
        <dbReference type="Rhea" id="RHEA:28784"/>
    </physiologicalReaction>
</comment>
<evidence type="ECO:0000313" key="17">
    <source>
        <dbReference type="EMBL" id="EDW19536.2"/>
    </source>
</evidence>
<dbReference type="Proteomes" id="UP000009192">
    <property type="component" value="Unassembled WGS sequence"/>
</dbReference>
<dbReference type="PANTHER" id="PTHR11963">
    <property type="entry name" value="LEUCINE AMINOPEPTIDASE-RELATED"/>
    <property type="match status" value="1"/>
</dbReference>
<dbReference type="InterPro" id="IPR008283">
    <property type="entry name" value="Peptidase_M17_N"/>
</dbReference>
<comment type="catalytic activity">
    <reaction evidence="6">
        <text>an S-substituted L-cysteinylglycine + H2O = an S-substituted L-cysteine + glycine</text>
        <dbReference type="Rhea" id="RHEA:60444"/>
        <dbReference type="ChEBI" id="CHEBI:15377"/>
        <dbReference type="ChEBI" id="CHEBI:57305"/>
        <dbReference type="ChEBI" id="CHEBI:58717"/>
        <dbReference type="ChEBI" id="CHEBI:143103"/>
        <dbReference type="EC" id="3.4.13.23"/>
    </reaction>
    <physiologicalReaction direction="left-to-right" evidence="6">
        <dbReference type="Rhea" id="RHEA:60445"/>
    </physiologicalReaction>
</comment>
<accession>B4KVY5</accession>
<dbReference type="GO" id="GO:0030145">
    <property type="term" value="F:manganese ion binding"/>
    <property type="evidence" value="ECO:0007669"/>
    <property type="project" value="InterPro"/>
</dbReference>
<dbReference type="GO" id="GO:0005737">
    <property type="term" value="C:cytoplasm"/>
    <property type="evidence" value="ECO:0007669"/>
    <property type="project" value="InterPro"/>
</dbReference>
<name>B4KVY5_DROMO</name>
<dbReference type="KEGG" id="dmo:Dmoj_GI11471"/>
<dbReference type="EMBL" id="CH933809">
    <property type="protein sequence ID" value="KRG06679.1"/>
    <property type="molecule type" value="Genomic_DNA"/>
</dbReference>
<dbReference type="eggNOG" id="KOG2597">
    <property type="taxonomic scope" value="Eukaryota"/>
</dbReference>
<reference evidence="17" key="3">
    <citation type="submission" date="2015-11" db="EMBL/GenBank/DDBJ databases">
        <authorList>
            <consortium name="FlyBase"/>
        </authorList>
    </citation>
    <scope>NUCLEOTIDE SEQUENCE</scope>
    <source>
        <strain evidence="17">TSC#15081-1352.22</strain>
    </source>
</reference>
<dbReference type="GO" id="GO:0006508">
    <property type="term" value="P:proteolysis"/>
    <property type="evidence" value="ECO:0007669"/>
    <property type="project" value="UniProtKB-KW"/>
</dbReference>
<evidence type="ECO:0000256" key="2">
    <source>
        <dbReference type="ARBA" id="ARBA00014190"/>
    </source>
</evidence>
<evidence type="ECO:0000256" key="8">
    <source>
        <dbReference type="ARBA" id="ARBA00029605"/>
    </source>
</evidence>
<dbReference type="EMBL" id="CH933809">
    <property type="protein sequence ID" value="EDW19536.2"/>
    <property type="molecule type" value="Genomic_DNA"/>
</dbReference>
<dbReference type="PRINTS" id="PR00481">
    <property type="entry name" value="LAMNOPPTDASE"/>
</dbReference>
<keyword evidence="5 17" id="KW-0378">Hydrolase</keyword>
<dbReference type="InterPro" id="IPR011356">
    <property type="entry name" value="Leucine_aapep/pepB"/>
</dbReference>
<evidence type="ECO:0000256" key="3">
    <source>
        <dbReference type="ARBA" id="ARBA00022438"/>
    </source>
</evidence>
<evidence type="ECO:0000256" key="4">
    <source>
        <dbReference type="ARBA" id="ARBA00022670"/>
    </source>
</evidence>
<evidence type="ECO:0000256" key="6">
    <source>
        <dbReference type="ARBA" id="ARBA00023511"/>
    </source>
</evidence>
<organism evidence="17 18">
    <name type="scientific">Drosophila mojavensis</name>
    <name type="common">Fruit fly</name>
    <dbReference type="NCBI Taxonomy" id="7230"/>
    <lineage>
        <taxon>Eukaryota</taxon>
        <taxon>Metazoa</taxon>
        <taxon>Ecdysozoa</taxon>
        <taxon>Arthropoda</taxon>
        <taxon>Hexapoda</taxon>
        <taxon>Insecta</taxon>
        <taxon>Pterygota</taxon>
        <taxon>Neoptera</taxon>
        <taxon>Endopterygota</taxon>
        <taxon>Diptera</taxon>
        <taxon>Brachycera</taxon>
        <taxon>Muscomorpha</taxon>
        <taxon>Ephydroidea</taxon>
        <taxon>Drosophilidae</taxon>
        <taxon>Drosophila</taxon>
    </lineage>
</organism>
<proteinExistence type="inferred from homology"/>
<reference evidence="17 18" key="1">
    <citation type="journal article" date="2007" name="Nature">
        <title>Evolution of genes and genomes on the Drosophila phylogeny.</title>
        <authorList>
            <consortium name="Drosophila 12 Genomes Consortium"/>
            <person name="Clark A.G."/>
            <person name="Eisen M.B."/>
            <person name="Smith D.R."/>
            <person name="Bergman C.M."/>
            <person name="Oliver B."/>
            <person name="Markow T.A."/>
            <person name="Kaufman T.C."/>
            <person name="Kellis M."/>
            <person name="Gelbart W."/>
            <person name="Iyer V.N."/>
            <person name="Pollard D.A."/>
            <person name="Sackton T.B."/>
            <person name="Larracuente A.M."/>
            <person name="Singh N.D."/>
            <person name="Abad J.P."/>
            <person name="Abt D.N."/>
            <person name="Adryan B."/>
            <person name="Aguade M."/>
            <person name="Akashi H."/>
            <person name="Anderson W.W."/>
            <person name="Aquadro C.F."/>
            <person name="Ardell D.H."/>
            <person name="Arguello R."/>
            <person name="Artieri C.G."/>
            <person name="Barbash D.A."/>
            <person name="Barker D."/>
            <person name="Barsanti P."/>
            <person name="Batterham P."/>
            <person name="Batzoglou S."/>
            <person name="Begun D."/>
            <person name="Bhutkar A."/>
            <person name="Blanco E."/>
            <person name="Bosak S.A."/>
            <person name="Bradley R.K."/>
            <person name="Brand A.D."/>
            <person name="Brent M.R."/>
            <person name="Brooks A.N."/>
            <person name="Brown R.H."/>
            <person name="Butlin R.K."/>
            <person name="Caggese C."/>
            <person name="Calvi B.R."/>
            <person name="Bernardo de Carvalho A."/>
            <person name="Caspi A."/>
            <person name="Castrezana S."/>
            <person name="Celniker S.E."/>
            <person name="Chang J.L."/>
            <person name="Chapple C."/>
            <person name="Chatterji S."/>
            <person name="Chinwalla A."/>
            <person name="Civetta A."/>
            <person name="Clifton S.W."/>
            <person name="Comeron J.M."/>
            <person name="Costello J.C."/>
            <person name="Coyne J.A."/>
            <person name="Daub J."/>
            <person name="David R.G."/>
            <person name="Delcher A.L."/>
            <person name="Delehaunty K."/>
            <person name="Do C.B."/>
            <person name="Ebling H."/>
            <person name="Edwards K."/>
            <person name="Eickbush T."/>
            <person name="Evans J.D."/>
            <person name="Filipski A."/>
            <person name="Findeiss S."/>
            <person name="Freyhult E."/>
            <person name="Fulton L."/>
            <person name="Fulton R."/>
            <person name="Garcia A.C."/>
            <person name="Gardiner A."/>
            <person name="Garfield D.A."/>
            <person name="Garvin B.E."/>
            <person name="Gibson G."/>
            <person name="Gilbert D."/>
            <person name="Gnerre S."/>
            <person name="Godfrey J."/>
            <person name="Good R."/>
            <person name="Gotea V."/>
            <person name="Gravely B."/>
            <person name="Greenberg A.J."/>
            <person name="Griffiths-Jones S."/>
            <person name="Gross S."/>
            <person name="Guigo R."/>
            <person name="Gustafson E.A."/>
            <person name="Haerty W."/>
            <person name="Hahn M.W."/>
            <person name="Halligan D.L."/>
            <person name="Halpern A.L."/>
            <person name="Halter G.M."/>
            <person name="Han M.V."/>
            <person name="Heger A."/>
            <person name="Hillier L."/>
            <person name="Hinrichs A.S."/>
            <person name="Holmes I."/>
            <person name="Hoskins R.A."/>
            <person name="Hubisz M.J."/>
            <person name="Hultmark D."/>
            <person name="Huntley M.A."/>
            <person name="Jaffe D.B."/>
            <person name="Jagadeeshan S."/>
            <person name="Jeck W.R."/>
            <person name="Johnson J."/>
            <person name="Jones C.D."/>
            <person name="Jordan W.C."/>
            <person name="Karpen G.H."/>
            <person name="Kataoka E."/>
            <person name="Keightley P.D."/>
            <person name="Kheradpour P."/>
            <person name="Kirkness E.F."/>
            <person name="Koerich L.B."/>
            <person name="Kristiansen K."/>
            <person name="Kudrna D."/>
            <person name="Kulathinal R.J."/>
            <person name="Kumar S."/>
            <person name="Kwok R."/>
            <person name="Lander E."/>
            <person name="Langley C.H."/>
            <person name="Lapoint R."/>
            <person name="Lazzaro B.P."/>
            <person name="Lee S.J."/>
            <person name="Levesque L."/>
            <person name="Li R."/>
            <person name="Lin C.F."/>
            <person name="Lin M.F."/>
            <person name="Lindblad-Toh K."/>
            <person name="Llopart A."/>
            <person name="Long M."/>
            <person name="Low L."/>
            <person name="Lozovsky E."/>
            <person name="Lu J."/>
            <person name="Luo M."/>
            <person name="Machado C.A."/>
            <person name="Makalowski W."/>
            <person name="Marzo M."/>
            <person name="Matsuda M."/>
            <person name="Matzkin L."/>
            <person name="McAllister B."/>
            <person name="McBride C.S."/>
            <person name="McKernan B."/>
            <person name="McKernan K."/>
            <person name="Mendez-Lago M."/>
            <person name="Minx P."/>
            <person name="Mollenhauer M.U."/>
            <person name="Montooth K."/>
            <person name="Mount S.M."/>
            <person name="Mu X."/>
            <person name="Myers E."/>
            <person name="Negre B."/>
            <person name="Newfeld S."/>
            <person name="Nielsen R."/>
            <person name="Noor M.A."/>
            <person name="O'Grady P."/>
            <person name="Pachter L."/>
            <person name="Papaceit M."/>
            <person name="Parisi M.J."/>
            <person name="Parisi M."/>
            <person name="Parts L."/>
            <person name="Pedersen J.S."/>
            <person name="Pesole G."/>
            <person name="Phillippy A.M."/>
            <person name="Ponting C.P."/>
            <person name="Pop M."/>
            <person name="Porcelli D."/>
            <person name="Powell J.R."/>
            <person name="Prohaska S."/>
            <person name="Pruitt K."/>
            <person name="Puig M."/>
            <person name="Quesneville H."/>
            <person name="Ram K.R."/>
            <person name="Rand D."/>
            <person name="Rasmussen M.D."/>
            <person name="Reed L.K."/>
            <person name="Reenan R."/>
            <person name="Reily A."/>
            <person name="Remington K.A."/>
            <person name="Rieger T.T."/>
            <person name="Ritchie M.G."/>
            <person name="Robin C."/>
            <person name="Rogers Y.H."/>
            <person name="Rohde C."/>
            <person name="Rozas J."/>
            <person name="Rubenfield M.J."/>
            <person name="Ruiz A."/>
            <person name="Russo S."/>
            <person name="Salzberg S.L."/>
            <person name="Sanchez-Gracia A."/>
            <person name="Saranga D.J."/>
            <person name="Sato H."/>
            <person name="Schaeffer S.W."/>
            <person name="Schatz M.C."/>
            <person name="Schlenke T."/>
            <person name="Schwartz R."/>
            <person name="Segarra C."/>
            <person name="Singh R.S."/>
            <person name="Sirot L."/>
            <person name="Sirota M."/>
            <person name="Sisneros N.B."/>
            <person name="Smith C.D."/>
            <person name="Smith T.F."/>
            <person name="Spieth J."/>
            <person name="Stage D.E."/>
            <person name="Stark A."/>
            <person name="Stephan W."/>
            <person name="Strausberg R.L."/>
            <person name="Strempel S."/>
            <person name="Sturgill D."/>
            <person name="Sutton G."/>
            <person name="Sutton G.G."/>
            <person name="Tao W."/>
            <person name="Teichmann S."/>
            <person name="Tobari Y.N."/>
            <person name="Tomimura Y."/>
            <person name="Tsolas J.M."/>
            <person name="Valente V.L."/>
            <person name="Venter E."/>
            <person name="Venter J.C."/>
            <person name="Vicario S."/>
            <person name="Vieira F.G."/>
            <person name="Vilella A.J."/>
            <person name="Villasante A."/>
            <person name="Walenz B."/>
            <person name="Wang J."/>
            <person name="Wasserman M."/>
            <person name="Watts T."/>
            <person name="Wilson D."/>
            <person name="Wilson R.K."/>
            <person name="Wing R.A."/>
            <person name="Wolfner M.F."/>
            <person name="Wong A."/>
            <person name="Wong G.K."/>
            <person name="Wu C.I."/>
            <person name="Wu G."/>
            <person name="Yamamoto D."/>
            <person name="Yang H.P."/>
            <person name="Yang S.P."/>
            <person name="Yorke J.A."/>
            <person name="Yoshida K."/>
            <person name="Zdobnov E."/>
            <person name="Zhang P."/>
            <person name="Zhang Y."/>
            <person name="Zimin A.V."/>
            <person name="Baldwin J."/>
            <person name="Abdouelleil A."/>
            <person name="Abdulkadir J."/>
            <person name="Abebe A."/>
            <person name="Abera B."/>
            <person name="Abreu J."/>
            <person name="Acer S.C."/>
            <person name="Aftuck L."/>
            <person name="Alexander A."/>
            <person name="An P."/>
            <person name="Anderson E."/>
            <person name="Anderson S."/>
            <person name="Arachi H."/>
            <person name="Azer M."/>
            <person name="Bachantsang P."/>
            <person name="Barry A."/>
            <person name="Bayul T."/>
            <person name="Berlin A."/>
            <person name="Bessette D."/>
            <person name="Bloom T."/>
            <person name="Blye J."/>
            <person name="Boguslavskiy L."/>
            <person name="Bonnet C."/>
            <person name="Boukhgalter B."/>
            <person name="Bourzgui I."/>
            <person name="Brown A."/>
            <person name="Cahill P."/>
            <person name="Channer S."/>
            <person name="Cheshatsang Y."/>
            <person name="Chuda L."/>
            <person name="Citroen M."/>
            <person name="Collymore A."/>
            <person name="Cooke P."/>
            <person name="Costello M."/>
            <person name="D'Aco K."/>
            <person name="Daza R."/>
            <person name="De Haan G."/>
            <person name="DeGray S."/>
            <person name="DeMaso C."/>
            <person name="Dhargay N."/>
            <person name="Dooley K."/>
            <person name="Dooley E."/>
            <person name="Doricent M."/>
            <person name="Dorje P."/>
            <person name="Dorjee K."/>
            <person name="Dupes A."/>
            <person name="Elong R."/>
            <person name="Falk J."/>
            <person name="Farina A."/>
            <person name="Faro S."/>
            <person name="Ferguson D."/>
            <person name="Fisher S."/>
            <person name="Foley C.D."/>
            <person name="Franke A."/>
            <person name="Friedrich D."/>
            <person name="Gadbois L."/>
            <person name="Gearin G."/>
            <person name="Gearin C.R."/>
            <person name="Giannoukos G."/>
            <person name="Goode T."/>
            <person name="Graham J."/>
            <person name="Grandbois E."/>
            <person name="Grewal S."/>
            <person name="Gyaltsen K."/>
            <person name="Hafez N."/>
            <person name="Hagos B."/>
            <person name="Hall J."/>
            <person name="Henson C."/>
            <person name="Hollinger A."/>
            <person name="Honan T."/>
            <person name="Huard M.D."/>
            <person name="Hughes L."/>
            <person name="Hurhula B."/>
            <person name="Husby M.E."/>
            <person name="Kamat A."/>
            <person name="Kanga B."/>
            <person name="Kashin S."/>
            <person name="Khazanovich D."/>
            <person name="Kisner P."/>
            <person name="Lance K."/>
            <person name="Lara M."/>
            <person name="Lee W."/>
            <person name="Lennon N."/>
            <person name="Letendre F."/>
            <person name="LeVine R."/>
            <person name="Lipovsky A."/>
            <person name="Liu X."/>
            <person name="Liu J."/>
            <person name="Liu S."/>
            <person name="Lokyitsang T."/>
            <person name="Lokyitsang Y."/>
            <person name="Lubonja R."/>
            <person name="Lui A."/>
            <person name="MacDonald P."/>
            <person name="Magnisalis V."/>
            <person name="Maru K."/>
            <person name="Matthews C."/>
            <person name="McCusker W."/>
            <person name="McDonough S."/>
            <person name="Mehta T."/>
            <person name="Meldrim J."/>
            <person name="Meneus L."/>
            <person name="Mihai O."/>
            <person name="Mihalev A."/>
            <person name="Mihova T."/>
            <person name="Mittelman R."/>
            <person name="Mlenga V."/>
            <person name="Montmayeur A."/>
            <person name="Mulrain L."/>
            <person name="Navidi A."/>
            <person name="Naylor J."/>
            <person name="Negash T."/>
            <person name="Nguyen T."/>
            <person name="Nguyen N."/>
            <person name="Nicol R."/>
            <person name="Norbu C."/>
            <person name="Norbu N."/>
            <person name="Novod N."/>
            <person name="O'Neill B."/>
            <person name="Osman S."/>
            <person name="Markiewicz E."/>
            <person name="Oyono O.L."/>
            <person name="Patti C."/>
            <person name="Phunkhang P."/>
            <person name="Pierre F."/>
            <person name="Priest M."/>
            <person name="Raghuraman S."/>
            <person name="Rege F."/>
            <person name="Reyes R."/>
            <person name="Rise C."/>
            <person name="Rogov P."/>
            <person name="Ross K."/>
            <person name="Ryan E."/>
            <person name="Settipalli S."/>
            <person name="Shea T."/>
            <person name="Sherpa N."/>
            <person name="Shi L."/>
            <person name="Shih D."/>
            <person name="Sparrow T."/>
            <person name="Spaulding J."/>
            <person name="Stalker J."/>
            <person name="Stange-Thomann N."/>
            <person name="Stavropoulos S."/>
            <person name="Stone C."/>
            <person name="Strader C."/>
            <person name="Tesfaye S."/>
            <person name="Thomson T."/>
            <person name="Thoulutsang Y."/>
            <person name="Thoulutsang D."/>
            <person name="Topham K."/>
            <person name="Topping I."/>
            <person name="Tsamla T."/>
            <person name="Vassiliev H."/>
            <person name="Vo A."/>
            <person name="Wangchuk T."/>
            <person name="Wangdi T."/>
            <person name="Weiand M."/>
            <person name="Wilkinson J."/>
            <person name="Wilson A."/>
            <person name="Yadav S."/>
            <person name="Young G."/>
            <person name="Yu Q."/>
            <person name="Zembek L."/>
            <person name="Zhong D."/>
            <person name="Zimmer A."/>
            <person name="Zwirko Z."/>
            <person name="Jaffe D.B."/>
            <person name="Alvarez P."/>
            <person name="Brockman W."/>
            <person name="Butler J."/>
            <person name="Chin C."/>
            <person name="Gnerre S."/>
            <person name="Grabherr M."/>
            <person name="Kleber M."/>
            <person name="Mauceli E."/>
            <person name="MacCallum I."/>
        </authorList>
    </citation>
    <scope>NUCLEOTIDE SEQUENCE [LARGE SCALE GENOMIC DNA]</scope>
    <source>
        <strain evidence="17">TSC#15081-1352.22</strain>
        <strain evidence="18">Tucson 15081-1352.22</strain>
    </source>
</reference>
<comment type="similarity">
    <text evidence="1">Belongs to the peptidase M17 family.</text>
</comment>
<evidence type="ECO:0000259" key="15">
    <source>
        <dbReference type="Pfam" id="PF00883"/>
    </source>
</evidence>
<dbReference type="InterPro" id="IPR000819">
    <property type="entry name" value="Peptidase_M17_C"/>
</dbReference>
<keyword evidence="18" id="KW-1185">Reference proteome</keyword>
<dbReference type="FunCoup" id="B4KVY5">
    <property type="interactions" value="252"/>
</dbReference>
<evidence type="ECO:0000256" key="9">
    <source>
        <dbReference type="ARBA" id="ARBA00030930"/>
    </source>
</evidence>
<dbReference type="Gene3D" id="3.40.220.10">
    <property type="entry name" value="Leucine Aminopeptidase, subunit E, domain 1"/>
    <property type="match status" value="1"/>
</dbReference>
<evidence type="ECO:0000256" key="13">
    <source>
        <dbReference type="ARBA" id="ARBA00047881"/>
    </source>
</evidence>
<reference evidence="17" key="2">
    <citation type="journal article" date="2008" name="Bioinformatics">
        <title>Assembly reconciliation.</title>
        <authorList>
            <person name="Zimin A.V."/>
            <person name="Smith D.R."/>
            <person name="Sutton G."/>
            <person name="Yorke J.A."/>
        </authorList>
    </citation>
    <scope>NUCLEOTIDE SEQUENCE</scope>
    <source>
        <strain evidence="17">TSC#15081-1352.22</strain>
    </source>
</reference>
<dbReference type="Pfam" id="PF00883">
    <property type="entry name" value="Peptidase_M17"/>
    <property type="match status" value="1"/>
</dbReference>
<feature type="domain" description="Peptidase M17 leucyl aminopeptidase N-terminal" evidence="16">
    <location>
        <begin position="50"/>
        <end position="181"/>
    </location>
</feature>
<evidence type="ECO:0000313" key="18">
    <source>
        <dbReference type="Proteomes" id="UP000009192"/>
    </source>
</evidence>
<keyword evidence="4" id="KW-0645">Protease</keyword>
<dbReference type="SMR" id="B4KVY5"/>
<evidence type="ECO:0000256" key="1">
    <source>
        <dbReference type="ARBA" id="ARBA00009528"/>
    </source>
</evidence>
<dbReference type="PANTHER" id="PTHR11963:SF16">
    <property type="entry name" value="CYTOSOL AMINOPEPTIDASE"/>
    <property type="match status" value="1"/>
</dbReference>
<feature type="domain" description="Cytosol aminopeptidase" evidence="15">
    <location>
        <begin position="211"/>
        <end position="522"/>
    </location>
</feature>
<keyword evidence="3 17" id="KW-0031">Aminopeptidase</keyword>